<dbReference type="OrthoDB" id="7371673at2759"/>
<name>A0A8S1A9I7_ARCPL</name>
<organism evidence="1 2">
    <name type="scientific">Arctia plantaginis</name>
    <name type="common">Wood tiger moth</name>
    <name type="synonym">Phalaena plantaginis</name>
    <dbReference type="NCBI Taxonomy" id="874455"/>
    <lineage>
        <taxon>Eukaryota</taxon>
        <taxon>Metazoa</taxon>
        <taxon>Ecdysozoa</taxon>
        <taxon>Arthropoda</taxon>
        <taxon>Hexapoda</taxon>
        <taxon>Insecta</taxon>
        <taxon>Pterygota</taxon>
        <taxon>Neoptera</taxon>
        <taxon>Endopterygota</taxon>
        <taxon>Lepidoptera</taxon>
        <taxon>Glossata</taxon>
        <taxon>Ditrysia</taxon>
        <taxon>Noctuoidea</taxon>
        <taxon>Erebidae</taxon>
        <taxon>Arctiinae</taxon>
        <taxon>Arctia</taxon>
    </lineage>
</organism>
<evidence type="ECO:0000313" key="1">
    <source>
        <dbReference type="EMBL" id="CAB3241303.1"/>
    </source>
</evidence>
<evidence type="ECO:0000313" key="2">
    <source>
        <dbReference type="Proteomes" id="UP000494256"/>
    </source>
</evidence>
<dbReference type="EMBL" id="CADEBD010000309">
    <property type="protein sequence ID" value="CAB3241303.1"/>
    <property type="molecule type" value="Genomic_DNA"/>
</dbReference>
<sequence length="81" mass="8647">MRLSMNSQMRPHSKMKSQSQVTVRVCCAACPTSSISYFCSSDSQCVVRPAVSSAAFAVTDVTEYSSTGFTVPSGQGDNIKL</sequence>
<comment type="caution">
    <text evidence="1">The sequence shown here is derived from an EMBL/GenBank/DDBJ whole genome shotgun (WGS) entry which is preliminary data.</text>
</comment>
<dbReference type="AlphaFoldDB" id="A0A8S1A9I7"/>
<protein>
    <submittedName>
        <fullName evidence="1">Uncharacterized protein</fullName>
    </submittedName>
</protein>
<accession>A0A8S1A9I7</accession>
<reference evidence="1 2" key="1">
    <citation type="submission" date="2020-04" db="EMBL/GenBank/DDBJ databases">
        <authorList>
            <person name="Wallbank WR R."/>
            <person name="Pardo Diaz C."/>
            <person name="Kozak K."/>
            <person name="Martin S."/>
            <person name="Jiggins C."/>
            <person name="Moest M."/>
            <person name="Warren A I."/>
            <person name="Byers J.R.P. K."/>
            <person name="Montejo-Kovacevich G."/>
            <person name="Yen C E."/>
        </authorList>
    </citation>
    <scope>NUCLEOTIDE SEQUENCE [LARGE SCALE GENOMIC DNA]</scope>
</reference>
<dbReference type="Proteomes" id="UP000494256">
    <property type="component" value="Unassembled WGS sequence"/>
</dbReference>
<proteinExistence type="predicted"/>
<gene>
    <name evidence="1" type="ORF">APLA_LOCUS9540</name>
</gene>